<feature type="signal peptide" evidence="1">
    <location>
        <begin position="1"/>
        <end position="21"/>
    </location>
</feature>
<dbReference type="EnsemblMetazoa" id="ADIR007606-RA">
    <property type="protein sequence ID" value="ADIR007606-PA"/>
    <property type="gene ID" value="ADIR007606"/>
</dbReference>
<evidence type="ECO:0000256" key="1">
    <source>
        <dbReference type="SAM" id="SignalP"/>
    </source>
</evidence>
<reference evidence="2" key="2">
    <citation type="submission" date="2020-05" db="UniProtKB">
        <authorList>
            <consortium name="EnsemblMetazoa"/>
        </authorList>
    </citation>
    <scope>IDENTIFICATION</scope>
    <source>
        <strain evidence="2">WRAIR2</strain>
    </source>
</reference>
<reference evidence="3" key="1">
    <citation type="submission" date="2013-03" db="EMBL/GenBank/DDBJ databases">
        <title>The Genome Sequence of Anopheles dirus WRAIR2.</title>
        <authorList>
            <consortium name="The Broad Institute Genomics Platform"/>
            <person name="Neafsey D.E."/>
            <person name="Walton C."/>
            <person name="Walker B."/>
            <person name="Young S.K."/>
            <person name="Zeng Q."/>
            <person name="Gargeya S."/>
            <person name="Fitzgerald M."/>
            <person name="Haas B."/>
            <person name="Abouelleil A."/>
            <person name="Allen A.W."/>
            <person name="Alvarado L."/>
            <person name="Arachchi H.M."/>
            <person name="Berlin A.M."/>
            <person name="Chapman S.B."/>
            <person name="Gainer-Dewar J."/>
            <person name="Goldberg J."/>
            <person name="Griggs A."/>
            <person name="Gujja S."/>
            <person name="Hansen M."/>
            <person name="Howarth C."/>
            <person name="Imamovic A."/>
            <person name="Ireland A."/>
            <person name="Larimer J."/>
            <person name="McCowan C."/>
            <person name="Murphy C."/>
            <person name="Pearson M."/>
            <person name="Poon T.W."/>
            <person name="Priest M."/>
            <person name="Roberts A."/>
            <person name="Saif S."/>
            <person name="Shea T."/>
            <person name="Sisk P."/>
            <person name="Sykes S."/>
            <person name="Wortman J."/>
            <person name="Nusbaum C."/>
            <person name="Birren B."/>
        </authorList>
    </citation>
    <scope>NUCLEOTIDE SEQUENCE [LARGE SCALE GENOMIC DNA]</scope>
    <source>
        <strain evidence="3">WRAIR2</strain>
    </source>
</reference>
<proteinExistence type="predicted"/>
<sequence length="74" mass="8151">MRYAFAFVLLALFAMITVALAKPLDEEAAPTNDEGSDKVTIQLQLTKEELAALGKAMGGRIPWWEQIPFGGWRG</sequence>
<keyword evidence="1" id="KW-0732">Signal</keyword>
<organism evidence="2 3">
    <name type="scientific">Anopheles dirus</name>
    <dbReference type="NCBI Taxonomy" id="7168"/>
    <lineage>
        <taxon>Eukaryota</taxon>
        <taxon>Metazoa</taxon>
        <taxon>Ecdysozoa</taxon>
        <taxon>Arthropoda</taxon>
        <taxon>Hexapoda</taxon>
        <taxon>Insecta</taxon>
        <taxon>Pterygota</taxon>
        <taxon>Neoptera</taxon>
        <taxon>Endopterygota</taxon>
        <taxon>Diptera</taxon>
        <taxon>Nematocera</taxon>
        <taxon>Culicoidea</taxon>
        <taxon>Culicidae</taxon>
        <taxon>Anophelinae</taxon>
        <taxon>Anopheles</taxon>
    </lineage>
</organism>
<dbReference type="AlphaFoldDB" id="A0A182NIY1"/>
<evidence type="ECO:0000313" key="3">
    <source>
        <dbReference type="Proteomes" id="UP000075884"/>
    </source>
</evidence>
<keyword evidence="3" id="KW-1185">Reference proteome</keyword>
<name>A0A182NIY1_9DIPT</name>
<dbReference type="VEuPathDB" id="VectorBase:ADIR007606"/>
<dbReference type="Proteomes" id="UP000075884">
    <property type="component" value="Unassembled WGS sequence"/>
</dbReference>
<feature type="chain" id="PRO_5008130054" evidence="1">
    <location>
        <begin position="22"/>
        <end position="74"/>
    </location>
</feature>
<evidence type="ECO:0000313" key="2">
    <source>
        <dbReference type="EnsemblMetazoa" id="ADIR007606-PA"/>
    </source>
</evidence>
<accession>A0A182NIY1</accession>
<protein>
    <submittedName>
        <fullName evidence="2">Uncharacterized protein</fullName>
    </submittedName>
</protein>